<organism evidence="2">
    <name type="scientific">marine metagenome</name>
    <dbReference type="NCBI Taxonomy" id="408172"/>
    <lineage>
        <taxon>unclassified sequences</taxon>
        <taxon>metagenomes</taxon>
        <taxon>ecological metagenomes</taxon>
    </lineage>
</organism>
<evidence type="ECO:0000313" key="2">
    <source>
        <dbReference type="EMBL" id="SVA98112.1"/>
    </source>
</evidence>
<dbReference type="InterPro" id="IPR016040">
    <property type="entry name" value="NAD(P)-bd_dom"/>
</dbReference>
<dbReference type="Pfam" id="PF13460">
    <property type="entry name" value="NAD_binding_10"/>
    <property type="match status" value="1"/>
</dbReference>
<name>A0A382AAJ1_9ZZZZ</name>
<proteinExistence type="predicted"/>
<dbReference type="PANTHER" id="PTHR12126">
    <property type="entry name" value="NADH-UBIQUINONE OXIDOREDUCTASE 39 KDA SUBUNIT-RELATED"/>
    <property type="match status" value="1"/>
</dbReference>
<dbReference type="SUPFAM" id="SSF51735">
    <property type="entry name" value="NAD(P)-binding Rossmann-fold domains"/>
    <property type="match status" value="1"/>
</dbReference>
<protein>
    <recommendedName>
        <fullName evidence="1">NAD(P)-binding domain-containing protein</fullName>
    </recommendedName>
</protein>
<sequence length="308" mass="34858">MKVALFGGTGFVGAYIAEELLKNNHDPHLLVRPGSEHKVFQPDKCKVNIGDLRDFETIELIVKDSDAVIYNIGIIRQFPKKGITFEAIHFEGAKHCIDVAKYFGIKRFILMSANEVKYDGTVYQSTKFLADQYLKNTGLDWTIFRPSLIFGNPKGRQEFCSQLRDDMLSLPLPTPLFFKGFNPWNAGQFAMSPIHVKDVASVFVKALNMKKTIGKIYELGGPESYNWIQLIDIISAASGKKKWKIPAPVTPIKLAASIFERFPFFPITKEQLTMLLEGNTCDSTRSFKDFEVDPISFSVKNLKYLNPK</sequence>
<reference evidence="2" key="1">
    <citation type="submission" date="2018-05" db="EMBL/GenBank/DDBJ databases">
        <authorList>
            <person name="Lanie J.A."/>
            <person name="Ng W.-L."/>
            <person name="Kazmierczak K.M."/>
            <person name="Andrzejewski T.M."/>
            <person name="Davidsen T.M."/>
            <person name="Wayne K.J."/>
            <person name="Tettelin H."/>
            <person name="Glass J.I."/>
            <person name="Rusch D."/>
            <person name="Podicherti R."/>
            <person name="Tsui H.-C.T."/>
            <person name="Winkler M.E."/>
        </authorList>
    </citation>
    <scope>NUCLEOTIDE SEQUENCE</scope>
</reference>
<dbReference type="InterPro" id="IPR051207">
    <property type="entry name" value="ComplexI_NDUFA9_subunit"/>
</dbReference>
<dbReference type="InterPro" id="IPR036291">
    <property type="entry name" value="NAD(P)-bd_dom_sf"/>
</dbReference>
<gene>
    <name evidence="2" type="ORF">METZ01_LOCUS150966</name>
</gene>
<evidence type="ECO:0000259" key="1">
    <source>
        <dbReference type="Pfam" id="PF13460"/>
    </source>
</evidence>
<dbReference type="GO" id="GO:0044877">
    <property type="term" value="F:protein-containing complex binding"/>
    <property type="evidence" value="ECO:0007669"/>
    <property type="project" value="TreeGrafter"/>
</dbReference>
<dbReference type="EMBL" id="UINC01024456">
    <property type="protein sequence ID" value="SVA98112.1"/>
    <property type="molecule type" value="Genomic_DNA"/>
</dbReference>
<dbReference type="PANTHER" id="PTHR12126:SF11">
    <property type="entry name" value="NADH DEHYDROGENASE [UBIQUINONE] 1 ALPHA SUBCOMPLEX SUBUNIT 9, MITOCHONDRIAL"/>
    <property type="match status" value="1"/>
</dbReference>
<dbReference type="AlphaFoldDB" id="A0A382AAJ1"/>
<feature type="domain" description="NAD(P)-binding" evidence="1">
    <location>
        <begin position="7"/>
        <end position="158"/>
    </location>
</feature>
<dbReference type="Gene3D" id="3.40.50.720">
    <property type="entry name" value="NAD(P)-binding Rossmann-like Domain"/>
    <property type="match status" value="1"/>
</dbReference>
<accession>A0A382AAJ1</accession>